<evidence type="ECO:0000313" key="5">
    <source>
        <dbReference type="Proteomes" id="UP000178659"/>
    </source>
</evidence>
<accession>A0A1G1VAQ6</accession>
<dbReference type="InterPro" id="IPR051786">
    <property type="entry name" value="ASN_synthetase/amidase"/>
</dbReference>
<dbReference type="InterPro" id="IPR029055">
    <property type="entry name" value="Ntn_hydrolases_N"/>
</dbReference>
<reference evidence="4 5" key="1">
    <citation type="journal article" date="2016" name="Nat. Commun.">
        <title>Thousands of microbial genomes shed light on interconnected biogeochemical processes in an aquifer system.</title>
        <authorList>
            <person name="Anantharaman K."/>
            <person name="Brown C.T."/>
            <person name="Hug L.A."/>
            <person name="Sharon I."/>
            <person name="Castelle C.J."/>
            <person name="Probst A.J."/>
            <person name="Thomas B.C."/>
            <person name="Singh A."/>
            <person name="Wilkins M.J."/>
            <person name="Karaoz U."/>
            <person name="Brodie E.L."/>
            <person name="Williams K.H."/>
            <person name="Hubbard S.S."/>
            <person name="Banfield J.F."/>
        </authorList>
    </citation>
    <scope>NUCLEOTIDE SEQUENCE [LARGE SCALE GENOMIC DNA]</scope>
</reference>
<comment type="pathway">
    <text evidence="1">Amino-acid biosynthesis; L-asparagine biosynthesis; L-asparagine from L-aspartate (L-Gln route): step 1/1.</text>
</comment>
<dbReference type="SUPFAM" id="SSF56235">
    <property type="entry name" value="N-terminal nucleophile aminohydrolases (Ntn hydrolases)"/>
    <property type="match status" value="1"/>
</dbReference>
<dbReference type="AlphaFoldDB" id="A0A1G1VAQ6"/>
<dbReference type="EC" id="6.3.5.4" evidence="2"/>
<dbReference type="InterPro" id="IPR014729">
    <property type="entry name" value="Rossmann-like_a/b/a_fold"/>
</dbReference>
<dbReference type="PANTHER" id="PTHR43284:SF1">
    <property type="entry name" value="ASPARAGINE SYNTHETASE"/>
    <property type="match status" value="1"/>
</dbReference>
<dbReference type="Proteomes" id="UP000178659">
    <property type="component" value="Unassembled WGS sequence"/>
</dbReference>
<comment type="catalytic activity">
    <reaction evidence="3">
        <text>L-aspartate + L-glutamine + ATP + H2O = L-asparagine + L-glutamate + AMP + diphosphate + H(+)</text>
        <dbReference type="Rhea" id="RHEA:12228"/>
        <dbReference type="ChEBI" id="CHEBI:15377"/>
        <dbReference type="ChEBI" id="CHEBI:15378"/>
        <dbReference type="ChEBI" id="CHEBI:29985"/>
        <dbReference type="ChEBI" id="CHEBI:29991"/>
        <dbReference type="ChEBI" id="CHEBI:30616"/>
        <dbReference type="ChEBI" id="CHEBI:33019"/>
        <dbReference type="ChEBI" id="CHEBI:58048"/>
        <dbReference type="ChEBI" id="CHEBI:58359"/>
        <dbReference type="ChEBI" id="CHEBI:456215"/>
        <dbReference type="EC" id="6.3.5.4"/>
    </reaction>
</comment>
<dbReference type="GO" id="GO:0004066">
    <property type="term" value="F:asparagine synthase (glutamine-hydrolyzing) activity"/>
    <property type="evidence" value="ECO:0007669"/>
    <property type="project" value="UniProtKB-EC"/>
</dbReference>
<organism evidence="4 5">
    <name type="scientific">Candidatus Blackburnbacteria bacterium RIFCSPLOWO2_01_FULL_40_20</name>
    <dbReference type="NCBI Taxonomy" id="1797519"/>
    <lineage>
        <taxon>Bacteria</taxon>
        <taxon>Candidatus Blackburniibacteriota</taxon>
    </lineage>
</organism>
<dbReference type="Gene3D" id="3.40.50.620">
    <property type="entry name" value="HUPs"/>
    <property type="match status" value="1"/>
</dbReference>
<comment type="caution">
    <text evidence="4">The sequence shown here is derived from an EMBL/GenBank/DDBJ whole genome shotgun (WGS) entry which is preliminary data.</text>
</comment>
<dbReference type="PANTHER" id="PTHR43284">
    <property type="entry name" value="ASPARAGINE SYNTHETASE (GLUTAMINE-HYDROLYZING)"/>
    <property type="match status" value="1"/>
</dbReference>
<proteinExistence type="predicted"/>
<protein>
    <recommendedName>
        <fullName evidence="2">asparagine synthase (glutamine-hydrolyzing)</fullName>
        <ecNumber evidence="2">6.3.5.4</ecNumber>
    </recommendedName>
</protein>
<sequence length="541" mass="62231">MKLREHFFLKLSKSGFSDKLTFKNSIRKNLKLPANKFPPDFREEADGCLCAGYFIDYGKKISARQLLRLCKSEKWNELGSLVGDFLILFCDFDQQRLLVLTDQTGKFPCFFSMAGDSIVLSTSFHNVLKEIESPSMDNNSALDYISRNIFITDRTVIKEIGQIPPAVLFEYRYGDSYRLNNTVDINWYERNIQTVQHSSLSDFTNAFIASLCERVRERLVVLKDIKFAADLTSGFDSSLVCYLLKNSTNRQFNCYSRVASTMLEDTDPVVVNQFVKKHDLVSKLVSIENIFPFSTLSYNKWLKLDPNQTNKSELYEYLLVLKSDGNNVYFQGVGGDEVLWSNKNAVDINLRYSLQQEYFYSIWKLKYGIGKILSNKGLEIFLDKTRFQEKNIQDSLFSPSAIGVGHDSFLINWETGVWPITPFIDPGLIGVAMGMPRSLGSTPSKQEIFRMRTDIFITEQFRQKQGAEEHVGRYLTERPKVVLSILKNSRLGEKGWIKAEEIVHDIKKGKVEEYFEGDAMSFLLNVLELEYFLQTNNIKVN</sequence>
<evidence type="ECO:0000313" key="4">
    <source>
        <dbReference type="EMBL" id="OGY12479.1"/>
    </source>
</evidence>
<name>A0A1G1VAQ6_9BACT</name>
<dbReference type="SUPFAM" id="SSF52402">
    <property type="entry name" value="Adenine nucleotide alpha hydrolases-like"/>
    <property type="match status" value="1"/>
</dbReference>
<evidence type="ECO:0000256" key="1">
    <source>
        <dbReference type="ARBA" id="ARBA00005187"/>
    </source>
</evidence>
<gene>
    <name evidence="4" type="ORF">A3A77_00690</name>
</gene>
<dbReference type="EMBL" id="MHCC01000027">
    <property type="protein sequence ID" value="OGY12479.1"/>
    <property type="molecule type" value="Genomic_DNA"/>
</dbReference>
<evidence type="ECO:0000256" key="2">
    <source>
        <dbReference type="ARBA" id="ARBA00012737"/>
    </source>
</evidence>
<evidence type="ECO:0000256" key="3">
    <source>
        <dbReference type="ARBA" id="ARBA00048741"/>
    </source>
</evidence>